<organism evidence="1 2">
    <name type="scientific">Photobacterium swingsii</name>
    <dbReference type="NCBI Taxonomy" id="680026"/>
    <lineage>
        <taxon>Bacteria</taxon>
        <taxon>Pseudomonadati</taxon>
        <taxon>Pseudomonadota</taxon>
        <taxon>Gammaproteobacteria</taxon>
        <taxon>Vibrionales</taxon>
        <taxon>Vibrionaceae</taxon>
        <taxon>Photobacterium</taxon>
    </lineage>
</organism>
<dbReference type="Proteomes" id="UP000240481">
    <property type="component" value="Unassembled WGS sequence"/>
</dbReference>
<sequence length="72" mass="8610">MDNEKPKLISMDSLLIRYSPFAKKDGENFTKKGLYNWRKNRSYPEPVITTPRLVWRIADVEAWEIEQGYDFL</sequence>
<keyword evidence="2" id="KW-1185">Reference proteome</keyword>
<dbReference type="RefSeq" id="WP_048900642.1">
    <property type="nucleotide sequence ID" value="NZ_AP024853.1"/>
</dbReference>
<evidence type="ECO:0000313" key="2">
    <source>
        <dbReference type="Proteomes" id="UP000240481"/>
    </source>
</evidence>
<dbReference type="OrthoDB" id="5297660at2"/>
<evidence type="ECO:0008006" key="3">
    <source>
        <dbReference type="Google" id="ProtNLM"/>
    </source>
</evidence>
<protein>
    <recommendedName>
        <fullName evidence="3">AlpA family phage regulatory protein</fullName>
    </recommendedName>
</protein>
<reference evidence="1 2" key="1">
    <citation type="submission" date="2018-01" db="EMBL/GenBank/DDBJ databases">
        <title>Whole genome sequencing of Histamine producing bacteria.</title>
        <authorList>
            <person name="Butler K."/>
        </authorList>
    </citation>
    <scope>NUCLEOTIDE SEQUENCE [LARGE SCALE GENOMIC DNA]</scope>
    <source>
        <strain evidence="1 2">DSM 24669</strain>
    </source>
</reference>
<gene>
    <name evidence="1" type="ORF">C9I94_10965</name>
</gene>
<proteinExistence type="predicted"/>
<accession>A0A0J8V844</accession>
<dbReference type="STRING" id="680026.AB733_21590"/>
<comment type="caution">
    <text evidence="1">The sequence shown here is derived from an EMBL/GenBank/DDBJ whole genome shotgun (WGS) entry which is preliminary data.</text>
</comment>
<name>A0A0J8V844_9GAMM</name>
<evidence type="ECO:0000313" key="1">
    <source>
        <dbReference type="EMBL" id="PSW24549.1"/>
    </source>
</evidence>
<dbReference type="EMBL" id="PYLZ01000005">
    <property type="protein sequence ID" value="PSW24549.1"/>
    <property type="molecule type" value="Genomic_DNA"/>
</dbReference>
<dbReference type="AlphaFoldDB" id="A0A0J8V844"/>